<reference evidence="2" key="1">
    <citation type="submission" date="2014-09" db="EMBL/GenBank/DDBJ databases">
        <authorList>
            <person name="Magalhaes I.L.F."/>
            <person name="Oliveira U."/>
            <person name="Santos F.R."/>
            <person name="Vidigal T.H.D.A."/>
            <person name="Brescovit A.D."/>
            <person name="Santos A.J."/>
        </authorList>
    </citation>
    <scope>NUCLEOTIDE SEQUENCE</scope>
</reference>
<dbReference type="EMBL" id="GBRD01015603">
    <property type="protein sequence ID" value="JAG50223.1"/>
    <property type="molecule type" value="Transcribed_RNA"/>
</dbReference>
<name>A0A0K8SAB0_LYGHE</name>
<feature type="region of interest" description="Disordered" evidence="1">
    <location>
        <begin position="914"/>
        <end position="950"/>
    </location>
</feature>
<proteinExistence type="predicted"/>
<evidence type="ECO:0000256" key="1">
    <source>
        <dbReference type="SAM" id="MobiDB-lite"/>
    </source>
</evidence>
<feature type="compositionally biased region" description="Polar residues" evidence="1">
    <location>
        <begin position="615"/>
        <end position="626"/>
    </location>
</feature>
<organism evidence="2">
    <name type="scientific">Lygus hesperus</name>
    <name type="common">Western plant bug</name>
    <dbReference type="NCBI Taxonomy" id="30085"/>
    <lineage>
        <taxon>Eukaryota</taxon>
        <taxon>Metazoa</taxon>
        <taxon>Ecdysozoa</taxon>
        <taxon>Arthropoda</taxon>
        <taxon>Hexapoda</taxon>
        <taxon>Insecta</taxon>
        <taxon>Pterygota</taxon>
        <taxon>Neoptera</taxon>
        <taxon>Paraneoptera</taxon>
        <taxon>Hemiptera</taxon>
        <taxon>Heteroptera</taxon>
        <taxon>Panheteroptera</taxon>
        <taxon>Cimicomorpha</taxon>
        <taxon>Miridae</taxon>
        <taxon>Mirini</taxon>
        <taxon>Lygus</taxon>
    </lineage>
</organism>
<feature type="compositionally biased region" description="Polar residues" evidence="1">
    <location>
        <begin position="786"/>
        <end position="800"/>
    </location>
</feature>
<feature type="region of interest" description="Disordered" evidence="1">
    <location>
        <begin position="251"/>
        <end position="271"/>
    </location>
</feature>
<evidence type="ECO:0000313" key="2">
    <source>
        <dbReference type="EMBL" id="JAG50223.1"/>
    </source>
</evidence>
<feature type="compositionally biased region" description="Polar residues" evidence="1">
    <location>
        <begin position="916"/>
        <end position="926"/>
    </location>
</feature>
<feature type="compositionally biased region" description="Basic and acidic residues" evidence="1">
    <location>
        <begin position="518"/>
        <end position="549"/>
    </location>
</feature>
<feature type="region of interest" description="Disordered" evidence="1">
    <location>
        <begin position="518"/>
        <end position="554"/>
    </location>
</feature>
<feature type="region of interest" description="Disordered" evidence="1">
    <location>
        <begin position="609"/>
        <end position="718"/>
    </location>
</feature>
<protein>
    <submittedName>
        <fullName evidence="2">Uncharacterized protein</fullName>
    </submittedName>
</protein>
<accession>A0A0K8SAB0</accession>
<feature type="compositionally biased region" description="Low complexity" evidence="1">
    <location>
        <begin position="669"/>
        <end position="680"/>
    </location>
</feature>
<feature type="compositionally biased region" description="Low complexity" evidence="1">
    <location>
        <begin position="1049"/>
        <end position="1066"/>
    </location>
</feature>
<feature type="region of interest" description="Disordered" evidence="1">
    <location>
        <begin position="867"/>
        <end position="902"/>
    </location>
</feature>
<feature type="region of interest" description="Disordered" evidence="1">
    <location>
        <begin position="766"/>
        <end position="800"/>
    </location>
</feature>
<feature type="compositionally biased region" description="Polar residues" evidence="1">
    <location>
        <begin position="882"/>
        <end position="896"/>
    </location>
</feature>
<feature type="compositionally biased region" description="Basic and acidic residues" evidence="1">
    <location>
        <begin position="688"/>
        <end position="712"/>
    </location>
</feature>
<feature type="region of interest" description="Disordered" evidence="1">
    <location>
        <begin position="1040"/>
        <end position="1071"/>
    </location>
</feature>
<sequence>MTCKAYSINNNASLNPYSQKEYLPNRMTLSRCATGKWSQHRDPALHHGKGVTYKLQGGRGSDCGPNVRSPRPCSSKFHKKSCWLKKPKSRKSCGSSCTITKSRKGKIIFRVTRQSLPKVILEEHTEKPSSTFKNSINKVFESKLVLTRKSKIGLNDAKSQVDKLSLPDFKDTSIVSTSHRKTFKNSFVKVMQKSRSAESQIVTKQNQSVVKSVPKSVNISNPEKIKRVDSYSKQVRVEEKTILSCKSNKNAPNISFTSKKPRKGRPKPLNFSSSEMLYSNADKPIKLGFDKIKKCDSSLKKCEEQRKPVVDGVKEVNQGDGVAQLLEGNSCIQPLEENIDSNMKLFMGRTNKGVSRKNGPSFSDIVKNVLKIENDETALDLACSGESKDLRASQLDTSMRNYAPRGADIKTEFGKVENHHGDAGKSDGVNQSTLFSKIPSGDITDTLNEAPLKSSQITTKAEKVNNSTTHNVQTLKRGDNITLHRHVDLKRPIRQERVEFDTTVIEQNGKKITKIKPKHDSNLRKKDSNRSLIINKDKMHDNRSSDKGKSVRSTKVESFVLAKTKDRADDVLVIPEDGKKITLSEIDPFIPKINLQILNREHVVIPGDGRKITGESDSSVRGVSNRQHGDYGKQGLKSEGIVVPQGGNKNRRLETKTESFILRSESWPSKNDGSGKSSGNAVGSQNEMRLHQSEDDRMYGRHNPKKTEDVGLKDSQNQIQSKEVSHYKPIDFKHRDNPIFDSSFGINQHVFVQNNLKSKGAMISEHHSSMKDAIQQKNEPELAKNSPESVSSETSKQVLESLTQQMSANRISHTEEMKELRTVPDQQRALEQVTQTNAERSALNQNASTAVGTKKSWRNLLPFYSSKSTNVPEKKMDDRQPPFSNSFTAVSKSPGSSDPKVGELQWSRKVTKIKFSPSQSEPTQPSGYAMSALPGQGTQPSAEPKIAATSDTATSVVVKSRFAQNPSEPARSLPQTQVYSSITSTSSTTHAVVKAPNGISIPANVKTSGFQLGSLAKERAETVCPSSSSSLALGTQATGHLSMTNKTESSSVNSGISNSNSGYPSNMSSNMPKASFPPPCNACQSSPLMLTGSQGSCSTDGCNQKSVFPPPCNPCESPSRHQPEQPDCFNCPTCKPEFPPPCPPNNPCSTPKRAENSCYDPCNPVTKSKTHTILDISNLPRPPTPICIDCVPKTKPCFPPECAQQCKNTPSTCCHQTNKTKGREVSFANWRAFVNYTYWSMKCLLTGVFANFLTALKTRILHMSELKKKSICPKPINPQSCGVMQSSVIRPRKASYSVASRSMKSHKIVNSKLQQVRPTTTNKVRKKTYIVKSMKKSVLDDTKRAILAEEEKRKSVGAKAPALAYSEVLNIVFSQKK</sequence>